<evidence type="ECO:0000256" key="6">
    <source>
        <dbReference type="ARBA" id="ARBA00023054"/>
    </source>
</evidence>
<evidence type="ECO:0000256" key="1">
    <source>
        <dbReference type="ARBA" id="ARBA00004496"/>
    </source>
</evidence>
<feature type="compositionally biased region" description="Low complexity" evidence="8">
    <location>
        <begin position="115"/>
        <end position="126"/>
    </location>
</feature>
<comment type="function">
    <text evidence="7">May act as a negative regulator of salt tolerance.</text>
</comment>
<feature type="compositionally biased region" description="Basic residues" evidence="8">
    <location>
        <begin position="678"/>
        <end position="691"/>
    </location>
</feature>
<dbReference type="Pfam" id="PF13945">
    <property type="entry name" value="NST1"/>
    <property type="match status" value="1"/>
</dbReference>
<keyword evidence="4 7" id="KW-0963">Cytoplasm</keyword>
<sequence length="1218" mass="137264">MATQDANEDDNVLVNGNNVQFEYNENGDNELGGNKKKRKKKNKNKSKQQASNTGSNQHVIGQDLNLDDPELDYPDSRVLKQDANGDVIVQPLNHETISPIPSASAASKNSEKSNNKNNTLKSNSASVPTDPALLNEELKKYWLTMPLAKKREMLQLERESVFTIMKEQQQVTCNCSVCGKKRDIIEQELKRLYDKYSNSIESQDSITHSLFDTQSTPTSSPCASNNNTANHQHSHNGPNHNQQQQQNSNQAYLAEQAKSQKATPNSQRKPSNSDSTTKEKTGLMSVAEDLLQNDGKKFLEMMEKLAESRIQRGQNQNQKFSKNSNNNLINSNQADEEENSNYLNDGEDDYDESDFVLKDASIAADGEPIDSTSAIPRDMIIPQKIPLEALCNSPNYNEEEDPDYELSASGEDDSEDEYPDGEDDGDDLYQELDGLKEDLSKPVSGIGAKQLHEFQVKIKNAVRILGTDGLQSSGNEILNEVDSLLYHKLQEEFDHENTEDFKDIFPGDNTDSTNPGEVQSMFNPSTKTNVIKRIEELSDGEYELQPENDEDEGEEDEGNDIDAEEEPYFGEPGSDSESYNSDQEGYETILHGEECNEQENGDDVEEDLAEVDDSKPKAIDEEEQLSEGRAMLQLCTAKMLRQRLLESYKEMKHQEYLSQLIKELDEEEMKKNLQNERKNKKNEKKKEKKRSKQADKERLLQEKRAEEERIRLEKEAESRKKQEARRQRKLEEERKKAEEKQRRQEATERNRLAREAKRKAEEEAQRLEQEAQRQKEEQERKAKEELEFRLAEEKRLKEEKEQREAELARKAEEDQKKLLMRQEELRNNSPFLQNKAPLLQNNLAFNGYGSSTALSPHDISNNANLGLFAERQQAIPQTKLQQALTSSQSNDLFSPHAGFLDHRQSEPAVPPLSSAWGNDSISAGVGSPFNSLNNGRTSSIFNHQDNFHTDVSRQLTPDRLPPFSSQLPTGASTPVDLINNGVLGLHMESPAPSLSRANDNIDPFASNGTAGFASSKLWGTNGPGTSNWAVGNNSGWWNSSSSLNVNNTNVVPSSDQNYLQPQTAPHQPNLPSSAQSNASNNSQFTELIQNYKTTIYHSYLKWSSEHSEAGFITIQRLNELWVFDNPAHATVSPDLFRMILENRSGYLDFEIFNDDRHSPMSFTRIGLPSSANNPGLSLSNPSFSQSFNGPSQTHHLNGSGNFDSMGRSNSNPYNVWGS</sequence>
<dbReference type="InterPro" id="IPR025279">
    <property type="entry name" value="NST1"/>
</dbReference>
<accession>A0A9P8Q8P6</accession>
<feature type="compositionally biased region" description="Polar residues" evidence="8">
    <location>
        <begin position="509"/>
        <end position="529"/>
    </location>
</feature>
<comment type="similarity">
    <text evidence="2 7">Belongs to the NST1 family.</text>
</comment>
<protein>
    <recommendedName>
        <fullName evidence="3 7">Stress response protein NST1</fullName>
    </recommendedName>
</protein>
<comment type="caution">
    <text evidence="9">The sequence shown here is derived from an EMBL/GenBank/DDBJ whole genome shotgun (WGS) entry which is preliminary data.</text>
</comment>
<evidence type="ECO:0000256" key="2">
    <source>
        <dbReference type="ARBA" id="ARBA00007112"/>
    </source>
</evidence>
<feature type="compositionally biased region" description="Acidic residues" evidence="8">
    <location>
        <begin position="537"/>
        <end position="568"/>
    </location>
</feature>
<gene>
    <name evidence="9" type="ORF">WICPIJ_004017</name>
</gene>
<keyword evidence="5 7" id="KW-0346">Stress response</keyword>
<evidence type="ECO:0000256" key="4">
    <source>
        <dbReference type="ARBA" id="ARBA00022490"/>
    </source>
</evidence>
<evidence type="ECO:0000256" key="7">
    <source>
        <dbReference type="RuleBase" id="RU049441"/>
    </source>
</evidence>
<feature type="compositionally biased region" description="Polar residues" evidence="8">
    <location>
        <begin position="1055"/>
        <end position="1071"/>
    </location>
</feature>
<feature type="compositionally biased region" description="Acidic residues" evidence="8">
    <location>
        <begin position="1"/>
        <end position="11"/>
    </location>
</feature>
<comment type="subcellular location">
    <subcellularLocation>
        <location evidence="1 7">Cytoplasm</location>
    </subcellularLocation>
</comment>
<feature type="region of interest" description="Disordered" evidence="8">
    <location>
        <begin position="98"/>
        <end position="128"/>
    </location>
</feature>
<evidence type="ECO:0000313" key="10">
    <source>
        <dbReference type="Proteomes" id="UP000774326"/>
    </source>
</evidence>
<dbReference type="OrthoDB" id="21629at2759"/>
<dbReference type="GO" id="GO:0005737">
    <property type="term" value="C:cytoplasm"/>
    <property type="evidence" value="ECO:0007669"/>
    <property type="project" value="UniProtKB-SubCell"/>
</dbReference>
<feature type="region of interest" description="Disordered" evidence="8">
    <location>
        <begin position="1"/>
        <end position="76"/>
    </location>
</feature>
<evidence type="ECO:0000256" key="3">
    <source>
        <dbReference type="ARBA" id="ARBA00020733"/>
    </source>
</evidence>
<feature type="compositionally biased region" description="Low complexity" evidence="8">
    <location>
        <begin position="235"/>
        <end position="250"/>
    </location>
</feature>
<feature type="compositionally biased region" description="Polar residues" evidence="8">
    <location>
        <begin position="257"/>
        <end position="275"/>
    </location>
</feature>
<feature type="compositionally biased region" description="Low complexity" evidence="8">
    <location>
        <begin position="314"/>
        <end position="332"/>
    </location>
</feature>
<feature type="compositionally biased region" description="Low complexity" evidence="8">
    <location>
        <begin position="98"/>
        <end position="108"/>
    </location>
</feature>
<keyword evidence="6 7" id="KW-0175">Coiled coil</keyword>
<feature type="region of interest" description="Disordered" evidence="8">
    <location>
        <begin position="499"/>
        <end position="628"/>
    </location>
</feature>
<evidence type="ECO:0000256" key="8">
    <source>
        <dbReference type="SAM" id="MobiDB-lite"/>
    </source>
</evidence>
<evidence type="ECO:0000256" key="5">
    <source>
        <dbReference type="ARBA" id="ARBA00023016"/>
    </source>
</evidence>
<keyword evidence="10" id="KW-1185">Reference proteome</keyword>
<feature type="compositionally biased region" description="Acidic residues" evidence="8">
    <location>
        <begin position="334"/>
        <end position="351"/>
    </location>
</feature>
<dbReference type="AlphaFoldDB" id="A0A9P8Q8P6"/>
<dbReference type="EMBL" id="JAEUBG010002239">
    <property type="protein sequence ID" value="KAH3684985.1"/>
    <property type="molecule type" value="Genomic_DNA"/>
</dbReference>
<organism evidence="9 10">
    <name type="scientific">Wickerhamomyces pijperi</name>
    <name type="common">Yeast</name>
    <name type="synonym">Pichia pijperi</name>
    <dbReference type="NCBI Taxonomy" id="599730"/>
    <lineage>
        <taxon>Eukaryota</taxon>
        <taxon>Fungi</taxon>
        <taxon>Dikarya</taxon>
        <taxon>Ascomycota</taxon>
        <taxon>Saccharomycotina</taxon>
        <taxon>Saccharomycetes</taxon>
        <taxon>Phaffomycetales</taxon>
        <taxon>Wickerhamomycetaceae</taxon>
        <taxon>Wickerhamomyces</taxon>
    </lineage>
</organism>
<proteinExistence type="inferred from homology"/>
<feature type="region of interest" description="Disordered" evidence="8">
    <location>
        <begin position="1178"/>
        <end position="1218"/>
    </location>
</feature>
<feature type="region of interest" description="Disordered" evidence="8">
    <location>
        <begin position="210"/>
        <end position="284"/>
    </location>
</feature>
<evidence type="ECO:0000313" key="9">
    <source>
        <dbReference type="EMBL" id="KAH3684985.1"/>
    </source>
</evidence>
<feature type="compositionally biased region" description="Acidic residues" evidence="8">
    <location>
        <begin position="595"/>
        <end position="611"/>
    </location>
</feature>
<dbReference type="Proteomes" id="UP000774326">
    <property type="component" value="Unassembled WGS sequence"/>
</dbReference>
<feature type="region of interest" description="Disordered" evidence="8">
    <location>
        <begin position="1047"/>
        <end position="1079"/>
    </location>
</feature>
<feature type="compositionally biased region" description="Acidic residues" evidence="8">
    <location>
        <begin position="397"/>
        <end position="429"/>
    </location>
</feature>
<feature type="region of interest" description="Disordered" evidence="8">
    <location>
        <begin position="309"/>
        <end position="351"/>
    </location>
</feature>
<feature type="compositionally biased region" description="Basic residues" evidence="8">
    <location>
        <begin position="34"/>
        <end position="46"/>
    </location>
</feature>
<feature type="compositionally biased region" description="Polar residues" evidence="8">
    <location>
        <begin position="48"/>
        <end position="59"/>
    </location>
</feature>
<reference evidence="9" key="1">
    <citation type="journal article" date="2021" name="Open Biol.">
        <title>Shared evolutionary footprints suggest mitochondrial oxidative damage underlies multiple complex I losses in fungi.</title>
        <authorList>
            <person name="Schikora-Tamarit M.A."/>
            <person name="Marcet-Houben M."/>
            <person name="Nosek J."/>
            <person name="Gabaldon T."/>
        </authorList>
    </citation>
    <scope>NUCLEOTIDE SEQUENCE</scope>
    <source>
        <strain evidence="9">CBS2887</strain>
    </source>
</reference>
<name>A0A9P8Q8P6_WICPI</name>
<feature type="compositionally biased region" description="Polar residues" evidence="8">
    <location>
        <begin position="14"/>
        <end position="23"/>
    </location>
</feature>
<feature type="compositionally biased region" description="Polar residues" evidence="8">
    <location>
        <begin position="210"/>
        <end position="229"/>
    </location>
</feature>
<feature type="region of interest" description="Disordered" evidence="8">
    <location>
        <begin position="392"/>
        <end position="429"/>
    </location>
</feature>
<feature type="compositionally biased region" description="Basic and acidic residues" evidence="8">
    <location>
        <begin position="692"/>
        <end position="780"/>
    </location>
</feature>
<reference evidence="9" key="2">
    <citation type="submission" date="2021-01" db="EMBL/GenBank/DDBJ databases">
        <authorList>
            <person name="Schikora-Tamarit M.A."/>
        </authorList>
    </citation>
    <scope>NUCLEOTIDE SEQUENCE</scope>
    <source>
        <strain evidence="9">CBS2887</strain>
    </source>
</reference>
<feature type="region of interest" description="Disordered" evidence="8">
    <location>
        <begin position="671"/>
        <end position="780"/>
    </location>
</feature>